<accession>A0A8X7T380</accession>
<dbReference type="AlphaFoldDB" id="A0A8X7T380"/>
<proteinExistence type="predicted"/>
<reference evidence="1" key="1">
    <citation type="submission" date="2016-04" db="EMBL/GenBank/DDBJ databases">
        <authorList>
            <person name="Nguyen H.D."/>
            <person name="Samba Siva P."/>
            <person name="Cullis J."/>
            <person name="Levesque C.A."/>
            <person name="Hambleton S."/>
        </authorList>
    </citation>
    <scope>NUCLEOTIDE SEQUENCE</scope>
    <source>
        <strain evidence="1">DAOMC 236422</strain>
    </source>
</reference>
<dbReference type="EMBL" id="LWDG02000330">
    <property type="protein sequence ID" value="KAE8266473.1"/>
    <property type="molecule type" value="Genomic_DNA"/>
</dbReference>
<keyword evidence="2" id="KW-1185">Reference proteome</keyword>
<evidence type="ECO:0000313" key="2">
    <source>
        <dbReference type="Proteomes" id="UP000078113"/>
    </source>
</evidence>
<organism evidence="1 2">
    <name type="scientific">Tilletia walkeri</name>
    <dbReference type="NCBI Taxonomy" id="117179"/>
    <lineage>
        <taxon>Eukaryota</taxon>
        <taxon>Fungi</taxon>
        <taxon>Dikarya</taxon>
        <taxon>Basidiomycota</taxon>
        <taxon>Ustilaginomycotina</taxon>
        <taxon>Exobasidiomycetes</taxon>
        <taxon>Tilletiales</taxon>
        <taxon>Tilletiaceae</taxon>
        <taxon>Tilletia</taxon>
    </lineage>
</organism>
<protein>
    <submittedName>
        <fullName evidence="1">Uncharacterized protein</fullName>
    </submittedName>
</protein>
<name>A0A8X7T380_9BASI</name>
<comment type="caution">
    <text evidence="1">The sequence shown here is derived from an EMBL/GenBank/DDBJ whole genome shotgun (WGS) entry which is preliminary data.</text>
</comment>
<reference evidence="1" key="2">
    <citation type="journal article" date="2019" name="IMA Fungus">
        <title>Genome sequencing and comparison of five Tilletia species to identify candidate genes for the detection of regulated species infecting wheat.</title>
        <authorList>
            <person name="Nguyen H.D.T."/>
            <person name="Sultana T."/>
            <person name="Kesanakurti P."/>
            <person name="Hambleton S."/>
        </authorList>
    </citation>
    <scope>NUCLEOTIDE SEQUENCE</scope>
    <source>
        <strain evidence="1">DAOMC 236422</strain>
    </source>
</reference>
<evidence type="ECO:0000313" key="1">
    <source>
        <dbReference type="EMBL" id="KAE8266473.1"/>
    </source>
</evidence>
<dbReference type="Proteomes" id="UP000078113">
    <property type="component" value="Unassembled WGS sequence"/>
</dbReference>
<sequence>MPVLYNRTQHDVWRVEANKAFSLCSGSSRDAVVLRAALPPSAFLDPTTRAVKHILTIQNRRGPEMILAVLDANNPVADLDLFLLNDDEPIVRCNRPVDRYIAAVANSQDLLPSESSIPAVLPGPHRALLAAPGETVSYSQLIRNTITSDLVLPQHSVLNQKVGDDNAEVTLKLIDKPVGAEVRFPVPAGMLAMIGNPANAEMVLKVEKLQG</sequence>
<gene>
    <name evidence="1" type="ORF">A4X09_0g5876</name>
</gene>